<keyword evidence="2" id="KW-1185">Reference proteome</keyword>
<dbReference type="AlphaFoldDB" id="A0A7G8Q9M6"/>
<evidence type="ECO:0008006" key="3">
    <source>
        <dbReference type="Google" id="ProtNLM"/>
    </source>
</evidence>
<evidence type="ECO:0000313" key="1">
    <source>
        <dbReference type="EMBL" id="QNK03484.1"/>
    </source>
</evidence>
<dbReference type="Proteomes" id="UP000515873">
    <property type="component" value="Chromosome"/>
</dbReference>
<evidence type="ECO:0000313" key="2">
    <source>
        <dbReference type="Proteomes" id="UP000515873"/>
    </source>
</evidence>
<dbReference type="PANTHER" id="PTHR38733:SF1">
    <property type="entry name" value="TYPE IV METHYL-DIRECTED RESTRICTION ENZYME ECOKMCRBC"/>
    <property type="match status" value="1"/>
</dbReference>
<name>A0A7G8Q9M6_9GAMM</name>
<dbReference type="KEGG" id="dtl:H8F01_10410"/>
<sequence>MTSPASLVVLEHEFLPYWSRTGATNHLGEREVSALHEANASRPGFCDFLADGVRFRQFCGIVGFQSRSLEILPKVGGQDHPDACRTVLLRCLQDAGLAPHRLRSKAAQTLKSATLLDAFIDAYLDEVATLLQQGLYKRYRTDLEDLNVVRGKIVFRRQATALAHRPDVIHCAFDELTADNALNRLLKCALQLVSKSASGQLQKRSLTQLWSFAHIADIIHSGKALPSLSFDRQSERYRSAVQWARWIVQLLSPSLRAGATQAPSLLFDMNKVFEGLVSRKIRQDLAHLGGRVAAQDVSTCLATYAGNTAIGLRPDFVLRRDESIRAIVDAKWKHLRLDASGFPQPSEKDVYQMLAYAAAFKCHDLILVYPWHEGLSRARRAPLLLPEIHGTRVRVELEFLDIADPSYAVVQSRSGTHAGIWANLLDLAGSSPSTAAEKNRLFS</sequence>
<dbReference type="InterPro" id="IPR019292">
    <property type="entry name" value="McrC"/>
</dbReference>
<organism evidence="1 2">
    <name type="scientific">Dyella telluris</name>
    <dbReference type="NCBI Taxonomy" id="2763498"/>
    <lineage>
        <taxon>Bacteria</taxon>
        <taxon>Pseudomonadati</taxon>
        <taxon>Pseudomonadota</taxon>
        <taxon>Gammaproteobacteria</taxon>
        <taxon>Lysobacterales</taxon>
        <taxon>Rhodanobacteraceae</taxon>
        <taxon>Dyella</taxon>
    </lineage>
</organism>
<protein>
    <recommendedName>
        <fullName evidence="3">Restriction endonuclease</fullName>
    </recommendedName>
</protein>
<reference evidence="1 2" key="1">
    <citation type="submission" date="2020-08" db="EMBL/GenBank/DDBJ databases">
        <title>Dyella sp. G9 isolated from forest soil.</title>
        <authorList>
            <person name="Fu J."/>
            <person name="Qiu L."/>
        </authorList>
    </citation>
    <scope>NUCLEOTIDE SEQUENCE [LARGE SCALE GENOMIC DNA]</scope>
    <source>
        <strain evidence="1 2">G9</strain>
    </source>
</reference>
<dbReference type="EMBL" id="CP060412">
    <property type="protein sequence ID" value="QNK03484.1"/>
    <property type="molecule type" value="Genomic_DNA"/>
</dbReference>
<gene>
    <name evidence="1" type="ORF">H8F01_10410</name>
</gene>
<dbReference type="REBASE" id="441906">
    <property type="entry name" value="DspG9McrBCP"/>
</dbReference>
<accession>A0A7G8Q9M6</accession>
<dbReference type="RefSeq" id="WP_187058950.1">
    <property type="nucleotide sequence ID" value="NZ_CP060412.1"/>
</dbReference>
<proteinExistence type="predicted"/>
<dbReference type="Pfam" id="PF10117">
    <property type="entry name" value="McrBC"/>
    <property type="match status" value="1"/>
</dbReference>
<dbReference type="PANTHER" id="PTHR38733">
    <property type="entry name" value="PROTEIN MCRC"/>
    <property type="match status" value="1"/>
</dbReference>